<sequence length="214" mass="23873">MRAARCTWPCVQRVRTGGGHLRDRLVQVGRRCACTTTRDVRAHRPASAKPVGLCATARNARRTVCGGCVRISRDTRCDLRAAAPGADQFHKEIDTSTVEQLRPHNSVHDRNLIARMLEINSDGGGEGRRGREKILAEQLLSHFHPSSYYTQQIELNFRTGIEKPEGSSIDHQVTIYLHAQNITMFPTNETWYFTSQMLVSSSGGPYSLLDGPID</sequence>
<evidence type="ECO:0000313" key="2">
    <source>
        <dbReference type="Proteomes" id="UP000250235"/>
    </source>
</evidence>
<dbReference type="AlphaFoldDB" id="A0A2Z7CG76"/>
<proteinExistence type="predicted"/>
<protein>
    <submittedName>
        <fullName evidence="1">Uncharacterized protein</fullName>
    </submittedName>
</protein>
<reference evidence="1 2" key="1">
    <citation type="journal article" date="2015" name="Proc. Natl. Acad. Sci. U.S.A.">
        <title>The resurrection genome of Boea hygrometrica: A blueprint for survival of dehydration.</title>
        <authorList>
            <person name="Xiao L."/>
            <person name="Yang G."/>
            <person name="Zhang L."/>
            <person name="Yang X."/>
            <person name="Zhao S."/>
            <person name="Ji Z."/>
            <person name="Zhou Q."/>
            <person name="Hu M."/>
            <person name="Wang Y."/>
            <person name="Chen M."/>
            <person name="Xu Y."/>
            <person name="Jin H."/>
            <person name="Xiao X."/>
            <person name="Hu G."/>
            <person name="Bao F."/>
            <person name="Hu Y."/>
            <person name="Wan P."/>
            <person name="Li L."/>
            <person name="Deng X."/>
            <person name="Kuang T."/>
            <person name="Xiang C."/>
            <person name="Zhu J.K."/>
            <person name="Oliver M.J."/>
            <person name="He Y."/>
        </authorList>
    </citation>
    <scope>NUCLEOTIDE SEQUENCE [LARGE SCALE GENOMIC DNA]</scope>
    <source>
        <strain evidence="2">cv. XS01</strain>
    </source>
</reference>
<name>A0A2Z7CG76_9LAMI</name>
<accession>A0A2Z7CG76</accession>
<keyword evidence="2" id="KW-1185">Reference proteome</keyword>
<organism evidence="1 2">
    <name type="scientific">Dorcoceras hygrometricum</name>
    <dbReference type="NCBI Taxonomy" id="472368"/>
    <lineage>
        <taxon>Eukaryota</taxon>
        <taxon>Viridiplantae</taxon>
        <taxon>Streptophyta</taxon>
        <taxon>Embryophyta</taxon>
        <taxon>Tracheophyta</taxon>
        <taxon>Spermatophyta</taxon>
        <taxon>Magnoliopsida</taxon>
        <taxon>eudicotyledons</taxon>
        <taxon>Gunneridae</taxon>
        <taxon>Pentapetalae</taxon>
        <taxon>asterids</taxon>
        <taxon>lamiids</taxon>
        <taxon>Lamiales</taxon>
        <taxon>Gesneriaceae</taxon>
        <taxon>Didymocarpoideae</taxon>
        <taxon>Trichosporeae</taxon>
        <taxon>Loxocarpinae</taxon>
        <taxon>Dorcoceras</taxon>
    </lineage>
</organism>
<dbReference type="Proteomes" id="UP000250235">
    <property type="component" value="Unassembled WGS sequence"/>
</dbReference>
<dbReference type="EMBL" id="KQ997733">
    <property type="protein sequence ID" value="KZV43746.1"/>
    <property type="molecule type" value="Genomic_DNA"/>
</dbReference>
<evidence type="ECO:0000313" key="1">
    <source>
        <dbReference type="EMBL" id="KZV43746.1"/>
    </source>
</evidence>
<gene>
    <name evidence="1" type="ORF">F511_43294</name>
</gene>